<keyword evidence="4" id="KW-1185">Reference proteome</keyword>
<dbReference type="CDD" id="cd24023">
    <property type="entry name" value="ASKHA_NBD_ParM_Alp7A-like"/>
    <property type="match status" value="1"/>
</dbReference>
<dbReference type="InterPro" id="IPR043129">
    <property type="entry name" value="ATPase_NBD"/>
</dbReference>
<organism evidence="3 4">
    <name type="scientific">Salicibibacter cibarius</name>
    <dbReference type="NCBI Taxonomy" id="2743000"/>
    <lineage>
        <taxon>Bacteria</taxon>
        <taxon>Bacillati</taxon>
        <taxon>Bacillota</taxon>
        <taxon>Bacilli</taxon>
        <taxon>Bacillales</taxon>
        <taxon>Bacillaceae</taxon>
        <taxon>Salicibibacter</taxon>
    </lineage>
</organism>
<evidence type="ECO:0000313" key="4">
    <source>
        <dbReference type="Proteomes" id="UP000595823"/>
    </source>
</evidence>
<sequence>MNDGRGYEMLMAADIGNSETKMYIEDRFLTQPSVVKRVNRVPEIADTNLAQSIARIEEDLLIHVTSDAIKKNGTYFVGNRASKINDMVENINIKLGNKYRHDIPVIVCLGMIAGNEVKTYYESNEELPKVLEIEGNLSTAIPASEHTNERAEHLQKRLEGRTHTVIIYVADQMVTVMVTFNEVNVTTEGVPALYALLTAEDDILKHYDDQYDSKMKPKDMANQHILHADIGDGTTEYIYTEEKNAVLDLSDGARHGVGHATQEAIKLLKNEVGGHLSLNRQQFMNIYQDDTNNLHEAAVQSLDEARYLQAQLILEDIQERAMNTAGRVDKIMVYGGGSIQFYDDLFEDLLDYANEAKIEVIWIPEEYAVNMNINGLKVLNEKLLYTK</sequence>
<evidence type="ECO:0000313" key="3">
    <source>
        <dbReference type="EMBL" id="QQK78099.1"/>
    </source>
</evidence>
<dbReference type="KEGG" id="scia:HUG15_22595"/>
<reference evidence="3 4" key="1">
    <citation type="submission" date="2020-06" db="EMBL/GenBank/DDBJ databases">
        <title>Genomic analysis of Salicibibacter sp. NKC5-3.</title>
        <authorList>
            <person name="Oh Y.J."/>
        </authorList>
    </citation>
    <scope>NUCLEOTIDE SEQUENCE [LARGE SCALE GENOMIC DNA]</scope>
    <source>
        <strain evidence="3 4">NKC5-3</strain>
    </source>
</reference>
<evidence type="ECO:0000259" key="2">
    <source>
        <dbReference type="Pfam" id="PF21522"/>
    </source>
</evidence>
<dbReference type="AlphaFoldDB" id="A0A7T6Z741"/>
<accession>A0A7T6Z741</accession>
<gene>
    <name evidence="3" type="ORF">HUG15_22595</name>
</gene>
<dbReference type="SUPFAM" id="SSF53067">
    <property type="entry name" value="Actin-like ATPase domain"/>
    <property type="match status" value="1"/>
</dbReference>
<dbReference type="Pfam" id="PF21522">
    <property type="entry name" value="MreB-like_C"/>
    <property type="match status" value="1"/>
</dbReference>
<dbReference type="Pfam" id="PF17989">
    <property type="entry name" value="ALP_N"/>
    <property type="match status" value="1"/>
</dbReference>
<name>A0A7T6Z741_9BACI</name>
<proteinExistence type="predicted"/>
<dbReference type="Proteomes" id="UP000595823">
    <property type="component" value="Chromosome"/>
</dbReference>
<dbReference type="InterPro" id="IPR040607">
    <property type="entry name" value="ALP_N"/>
</dbReference>
<evidence type="ECO:0000259" key="1">
    <source>
        <dbReference type="Pfam" id="PF17989"/>
    </source>
</evidence>
<feature type="domain" description="Actin homologue MreB-like C-terminal" evidence="2">
    <location>
        <begin position="229"/>
        <end position="345"/>
    </location>
</feature>
<feature type="domain" description="Actin-like protein N-terminal" evidence="1">
    <location>
        <begin position="12"/>
        <end position="190"/>
    </location>
</feature>
<protein>
    <submittedName>
        <fullName evidence="3">ParM/StbA family protein</fullName>
    </submittedName>
</protein>
<dbReference type="Gene3D" id="3.30.420.40">
    <property type="match status" value="2"/>
</dbReference>
<dbReference type="InterPro" id="IPR049067">
    <property type="entry name" value="MreB-like_C"/>
</dbReference>
<dbReference type="EMBL" id="CP054705">
    <property type="protein sequence ID" value="QQK78099.1"/>
    <property type="molecule type" value="Genomic_DNA"/>
</dbReference>